<dbReference type="SMART" id="SM00216">
    <property type="entry name" value="VWD"/>
    <property type="match status" value="1"/>
</dbReference>
<dbReference type="InterPro" id="IPR052424">
    <property type="entry name" value="Kielin_Chordin-BMP_Reg"/>
</dbReference>
<dbReference type="Pfam" id="PF01826">
    <property type="entry name" value="TIL"/>
    <property type="match status" value="1"/>
</dbReference>
<dbReference type="CDD" id="cd19941">
    <property type="entry name" value="TIL"/>
    <property type="match status" value="1"/>
</dbReference>
<comment type="subcellular location">
    <subcellularLocation>
        <location evidence="1">Secreted</location>
    </subcellularLocation>
</comment>
<dbReference type="InterPro" id="IPR036084">
    <property type="entry name" value="Ser_inhib-like_sf"/>
</dbReference>
<evidence type="ECO:0000256" key="1">
    <source>
        <dbReference type="ARBA" id="ARBA00004613"/>
    </source>
</evidence>
<keyword evidence="5" id="KW-1015">Disulfide bond</keyword>
<dbReference type="PANTHER" id="PTHR46698">
    <property type="entry name" value="CROSSVEINLESS 2"/>
    <property type="match status" value="1"/>
</dbReference>
<keyword evidence="4" id="KW-0677">Repeat</keyword>
<reference evidence="8 9" key="1">
    <citation type="journal article" date="2022" name="Nat. Ecol. Evol.">
        <title>A masculinizing supergene underlies an exaggerated male reproductive morph in a spider.</title>
        <authorList>
            <person name="Hendrickx F."/>
            <person name="De Corte Z."/>
            <person name="Sonet G."/>
            <person name="Van Belleghem S.M."/>
            <person name="Kostlbacher S."/>
            <person name="Vangestel C."/>
        </authorList>
    </citation>
    <scope>NUCLEOTIDE SEQUENCE [LARGE SCALE GENOMIC DNA]</scope>
    <source>
        <strain evidence="8">W744_W776</strain>
    </source>
</reference>
<dbReference type="InterPro" id="IPR001007">
    <property type="entry name" value="VWF_dom"/>
</dbReference>
<feature type="domain" description="VWFD" evidence="7">
    <location>
        <begin position="323"/>
        <end position="495"/>
    </location>
</feature>
<comment type="caution">
    <text evidence="8">The sequence shown here is derived from an EMBL/GenBank/DDBJ whole genome shotgun (WGS) entry which is preliminary data.</text>
</comment>
<dbReference type="Proteomes" id="UP000827092">
    <property type="component" value="Unassembled WGS sequence"/>
</dbReference>
<evidence type="ECO:0000259" key="7">
    <source>
        <dbReference type="PROSITE" id="PS51233"/>
    </source>
</evidence>
<dbReference type="Gene3D" id="6.20.200.20">
    <property type="match status" value="4"/>
</dbReference>
<evidence type="ECO:0000313" key="8">
    <source>
        <dbReference type="EMBL" id="KAG8182111.1"/>
    </source>
</evidence>
<dbReference type="Pfam" id="PF00093">
    <property type="entry name" value="VWC"/>
    <property type="match status" value="2"/>
</dbReference>
<dbReference type="SUPFAM" id="SSF57567">
    <property type="entry name" value="Serine protease inhibitors"/>
    <property type="match status" value="1"/>
</dbReference>
<dbReference type="Pfam" id="PF08742">
    <property type="entry name" value="C8"/>
    <property type="match status" value="1"/>
</dbReference>
<evidence type="ECO:0000256" key="3">
    <source>
        <dbReference type="ARBA" id="ARBA00022729"/>
    </source>
</evidence>
<accession>A0AAV6UEN3</accession>
<name>A0AAV6UEN3_9ARAC</name>
<dbReference type="PROSITE" id="PS51233">
    <property type="entry name" value="VWFD"/>
    <property type="match status" value="1"/>
</dbReference>
<dbReference type="AlphaFoldDB" id="A0AAV6UEN3"/>
<dbReference type="PROSITE" id="PS01208">
    <property type="entry name" value="VWFC_1"/>
    <property type="match status" value="1"/>
</dbReference>
<feature type="domain" description="VWFC" evidence="6">
    <location>
        <begin position="117"/>
        <end position="178"/>
    </location>
</feature>
<dbReference type="InterPro" id="IPR001846">
    <property type="entry name" value="VWF_type-D"/>
</dbReference>
<evidence type="ECO:0000256" key="2">
    <source>
        <dbReference type="ARBA" id="ARBA00022525"/>
    </source>
</evidence>
<evidence type="ECO:0000313" key="9">
    <source>
        <dbReference type="Proteomes" id="UP000827092"/>
    </source>
</evidence>
<keyword evidence="3" id="KW-0732">Signal</keyword>
<dbReference type="GO" id="GO:0005576">
    <property type="term" value="C:extracellular region"/>
    <property type="evidence" value="ECO:0007669"/>
    <property type="project" value="UniProtKB-SubCell"/>
</dbReference>
<feature type="domain" description="VWFC" evidence="6">
    <location>
        <begin position="188"/>
        <end position="251"/>
    </location>
</feature>
<evidence type="ECO:0000259" key="6">
    <source>
        <dbReference type="PROSITE" id="PS50184"/>
    </source>
</evidence>
<dbReference type="SMART" id="SM00215">
    <property type="entry name" value="VWC_out"/>
    <property type="match status" value="1"/>
</dbReference>
<evidence type="ECO:0008006" key="10">
    <source>
        <dbReference type="Google" id="ProtNLM"/>
    </source>
</evidence>
<feature type="domain" description="VWFC" evidence="6">
    <location>
        <begin position="258"/>
        <end position="319"/>
    </location>
</feature>
<dbReference type="InterPro" id="IPR002919">
    <property type="entry name" value="TIL_dom"/>
</dbReference>
<sequence length="659" mass="73574">MRRSPVYCDKEGEEVNIPAITGDPCIHCKCQANKQVKCEREVCLSHKGCYLFSLGGVTEKKKCCDLCKGCIYNGKEYSNKAEWIDSKDPCKRLTCQCYHNCRSPVPPQPGTCCPTCPDCSSADSKEGDIELAMPETDPCVTCICMGNSSTCTKKACPVLPCPSSKQVHRRGVCCPECTGNRKVHDMNGKCLIGMQIYQKGDNFQKDLCTLCTCNAHHNDSTIVCHRQSCPPLQCRPEHRVRDGKECCPRCRDPEEKKAVCVVNGKMHEDGSTWRLEKCTHCSCRNGQVQCSVEPCEARPSCPAGHTLKKSPGACCPVCVEDDGVCTVFGDPHYRTFDGRIFNYQGSCKYVLSKDCTNRTFSVEVLNEARYSKEYSWTKSVTIKANGTKLRLGQNMKIHVNHKPVKLPYIQLGVLTVSQEDQNVLVRTNLGLKVLWDGNSYLEVSVPSPFKDHLCGMCGNYNGDPQDDFKAKNGKIVATAGDFGNSWRVGKMKKCVMSQPVHEERRRTGEQHVRAMRECNVLKSPAFTPCHRTVSPKPYYNSCYLDAGECRPRDRCYCETLTAYARQCARAGKELGDWRTATGCDAKLIARQSDAPAPSTSSRCRDGQQFLPCAPACKRTCRKPKRDKTCRRPCRPGCYCPPGTVYHRRRCTPLDECPPS</sequence>
<dbReference type="SUPFAM" id="SSF57603">
    <property type="entry name" value="FnI-like domain"/>
    <property type="match status" value="3"/>
</dbReference>
<dbReference type="Gene3D" id="2.10.25.10">
    <property type="entry name" value="Laminin"/>
    <property type="match status" value="1"/>
</dbReference>
<dbReference type="SMART" id="SM00214">
    <property type="entry name" value="VWC"/>
    <property type="match status" value="4"/>
</dbReference>
<dbReference type="Pfam" id="PF00094">
    <property type="entry name" value="VWD"/>
    <property type="match status" value="1"/>
</dbReference>
<dbReference type="PROSITE" id="PS50184">
    <property type="entry name" value="VWFC_2"/>
    <property type="match status" value="3"/>
</dbReference>
<dbReference type="SMART" id="SM00832">
    <property type="entry name" value="C8"/>
    <property type="match status" value="1"/>
</dbReference>
<protein>
    <recommendedName>
        <fullName evidence="10">BMP-binding endothelial regulator protein</fullName>
    </recommendedName>
</protein>
<evidence type="ECO:0000256" key="4">
    <source>
        <dbReference type="ARBA" id="ARBA00022737"/>
    </source>
</evidence>
<organism evidence="8 9">
    <name type="scientific">Oedothorax gibbosus</name>
    <dbReference type="NCBI Taxonomy" id="931172"/>
    <lineage>
        <taxon>Eukaryota</taxon>
        <taxon>Metazoa</taxon>
        <taxon>Ecdysozoa</taxon>
        <taxon>Arthropoda</taxon>
        <taxon>Chelicerata</taxon>
        <taxon>Arachnida</taxon>
        <taxon>Araneae</taxon>
        <taxon>Araneomorphae</taxon>
        <taxon>Entelegynae</taxon>
        <taxon>Araneoidea</taxon>
        <taxon>Linyphiidae</taxon>
        <taxon>Erigoninae</taxon>
        <taxon>Oedothorax</taxon>
    </lineage>
</organism>
<dbReference type="PANTHER" id="PTHR46698:SF4">
    <property type="entry name" value="CROSSVEINLESS 2"/>
    <property type="match status" value="1"/>
</dbReference>
<proteinExistence type="predicted"/>
<gene>
    <name evidence="8" type="ORF">JTE90_018382</name>
</gene>
<dbReference type="EMBL" id="JAFNEN010000480">
    <property type="protein sequence ID" value="KAG8182111.1"/>
    <property type="molecule type" value="Genomic_DNA"/>
</dbReference>
<keyword evidence="9" id="KW-1185">Reference proteome</keyword>
<keyword evidence="2" id="KW-0964">Secreted</keyword>
<dbReference type="InterPro" id="IPR014853">
    <property type="entry name" value="VWF/SSPO/ZAN-like_Cys-rich_dom"/>
</dbReference>
<evidence type="ECO:0000256" key="5">
    <source>
        <dbReference type="ARBA" id="ARBA00023157"/>
    </source>
</evidence>